<dbReference type="EMBL" id="CP003060">
    <property type="protein sequence ID" value="AEP29227.1"/>
    <property type="molecule type" value="Genomic_DNA"/>
</dbReference>
<dbReference type="Gene3D" id="1.20.58.600">
    <property type="match status" value="1"/>
</dbReference>
<dbReference type="AlphaFoldDB" id="G4QG60"/>
<dbReference type="Proteomes" id="UP000009282">
    <property type="component" value="Chromosome"/>
</dbReference>
<gene>
    <name evidence="1" type="ordered locus">GNIT_1095</name>
</gene>
<sequence>MRNGNQTAAVKNFDLWIRNDFKQLNTQLEEIYFAQSDRSDVNCQTSVTKPLTNELTEAGRTYIAALLKEGNTDSGFDAGFDLLGNVGLYMAACRRHDITEPSRETKSPLIEASALAMQIGASLGVTPRFSTSHLTTHNSAINGLYKSFTSLEDEILFLDYNTRGILAYMRTADALLKILPMGISHPLTGDMLHVAKQGLQDVIKYNDILFNELNVERFFHCVRPYYKPYRVGQNEYRGANAGDFAGINVIDLLLGVCQGDDPYYSQILVDKFLFMLPEEQATLRDCMRRESLLDSMLSVTPEQISSPWFKENGALFLEVLELHGYAASQHHNQLVERFIAQMAKNESQQAYEKVTASGPPLPVLLRSLEKLKDLRCATERDDIPSRYAEIQLLKARIA</sequence>
<dbReference type="HOGENOM" id="CLU_715328_0_0_6"/>
<dbReference type="GO" id="GO:0020037">
    <property type="term" value="F:heme binding"/>
    <property type="evidence" value="ECO:0007669"/>
    <property type="project" value="InterPro"/>
</dbReference>
<organism evidence="1 2">
    <name type="scientific">Glaciecola nitratireducens (strain JCM 12485 / KCTC 12276 / FR1064)</name>
    <dbReference type="NCBI Taxonomy" id="1085623"/>
    <lineage>
        <taxon>Bacteria</taxon>
        <taxon>Pseudomonadati</taxon>
        <taxon>Pseudomonadota</taxon>
        <taxon>Gammaproteobacteria</taxon>
        <taxon>Alteromonadales</taxon>
        <taxon>Alteromonadaceae</taxon>
        <taxon>Brumicola</taxon>
    </lineage>
</organism>
<dbReference type="Gene3D" id="1.20.58.480">
    <property type="match status" value="1"/>
</dbReference>
<dbReference type="InterPro" id="IPR037217">
    <property type="entry name" value="Trp/Indoleamine_2_3_dOase-like"/>
</dbReference>
<dbReference type="KEGG" id="gni:GNIT_1095"/>
<dbReference type="GO" id="GO:0046872">
    <property type="term" value="F:metal ion binding"/>
    <property type="evidence" value="ECO:0007669"/>
    <property type="project" value="InterPro"/>
</dbReference>
<dbReference type="OrthoDB" id="4301605at2"/>
<evidence type="ECO:0008006" key="3">
    <source>
        <dbReference type="Google" id="ProtNLM"/>
    </source>
</evidence>
<dbReference type="SUPFAM" id="SSF140959">
    <property type="entry name" value="Indolic compounds 2,3-dioxygenase-like"/>
    <property type="match status" value="1"/>
</dbReference>
<dbReference type="eggNOG" id="ENOG502Z8E7">
    <property type="taxonomic scope" value="Bacteria"/>
</dbReference>
<protein>
    <recommendedName>
        <fullName evidence="3">Tryptophan 2,3-dioxygenase</fullName>
    </recommendedName>
</protein>
<keyword evidence="2" id="KW-1185">Reference proteome</keyword>
<evidence type="ECO:0000313" key="1">
    <source>
        <dbReference type="EMBL" id="AEP29227.1"/>
    </source>
</evidence>
<dbReference type="InterPro" id="IPR015029">
    <property type="entry name" value="PrnB"/>
</dbReference>
<dbReference type="GO" id="GO:0019441">
    <property type="term" value="P:L-tryptophan catabolic process to kynurenine"/>
    <property type="evidence" value="ECO:0007669"/>
    <property type="project" value="InterPro"/>
</dbReference>
<accession>G4QG60</accession>
<reference evidence="1 2" key="1">
    <citation type="journal article" date="2011" name="J. Bacteriol.">
        <title>Complete genome sequence of seawater bacterium Glaciecola nitratireducens FR1064T.</title>
        <authorList>
            <person name="Bian F."/>
            <person name="Qin Q.L."/>
            <person name="Xie B.B."/>
            <person name="Shu Y.L."/>
            <person name="Zhang X.Y."/>
            <person name="Yu Y."/>
            <person name="Chen B."/>
            <person name="Chen X.L."/>
            <person name="Zhou B.C."/>
            <person name="Zhang Y.Z."/>
        </authorList>
    </citation>
    <scope>NUCLEOTIDE SEQUENCE [LARGE SCALE GENOMIC DNA]</scope>
    <source>
        <strain evidence="2">JCM 12485 / KCTC 12276 / FR1064</strain>
    </source>
</reference>
<evidence type="ECO:0000313" key="2">
    <source>
        <dbReference type="Proteomes" id="UP000009282"/>
    </source>
</evidence>
<dbReference type="Pfam" id="PF08933">
    <property type="entry name" value="PrnB"/>
    <property type="match status" value="1"/>
</dbReference>
<name>G4QG60_GLANF</name>
<dbReference type="RefSeq" id="WP_014108101.1">
    <property type="nucleotide sequence ID" value="NC_016041.1"/>
</dbReference>
<proteinExistence type="predicted"/>